<dbReference type="PANTHER" id="PTHR33841">
    <property type="entry name" value="DNA METHYLTRANSFERASE YEEA-RELATED"/>
    <property type="match status" value="1"/>
</dbReference>
<comment type="catalytic activity">
    <reaction evidence="7">
        <text>a 2'-deoxyadenosine in DNA + S-adenosyl-L-methionine = an N(6)-methyl-2'-deoxyadenosine in DNA + S-adenosyl-L-homocysteine + H(+)</text>
        <dbReference type="Rhea" id="RHEA:15197"/>
        <dbReference type="Rhea" id="RHEA-COMP:12418"/>
        <dbReference type="Rhea" id="RHEA-COMP:12419"/>
        <dbReference type="ChEBI" id="CHEBI:15378"/>
        <dbReference type="ChEBI" id="CHEBI:57856"/>
        <dbReference type="ChEBI" id="CHEBI:59789"/>
        <dbReference type="ChEBI" id="CHEBI:90615"/>
        <dbReference type="ChEBI" id="CHEBI:90616"/>
        <dbReference type="EC" id="2.1.1.72"/>
    </reaction>
</comment>
<dbReference type="STRING" id="1860102.ACCAA_530011"/>
<dbReference type="InterPro" id="IPR011639">
    <property type="entry name" value="MethylTrfase_TaqI-like_dom"/>
</dbReference>
<name>A0A1A8XSN9_9PROT</name>
<dbReference type="AlphaFoldDB" id="A0A1A8XSN9"/>
<dbReference type="SUPFAM" id="SSF53335">
    <property type="entry name" value="S-adenosyl-L-methionine-dependent methyltransferases"/>
    <property type="match status" value="1"/>
</dbReference>
<gene>
    <name evidence="10" type="ORF">ACCAA_530011</name>
</gene>
<dbReference type="EC" id="2.1.1.72" evidence="1"/>
<evidence type="ECO:0000256" key="3">
    <source>
        <dbReference type="ARBA" id="ARBA00022679"/>
    </source>
</evidence>
<dbReference type="Proteomes" id="UP000199169">
    <property type="component" value="Unassembled WGS sequence"/>
</dbReference>
<dbReference type="RefSeq" id="WP_186408079.1">
    <property type="nucleotide sequence ID" value="NZ_FLQX01000131.1"/>
</dbReference>
<dbReference type="Pfam" id="PF07669">
    <property type="entry name" value="Eco57I"/>
    <property type="match status" value="1"/>
</dbReference>
<keyword evidence="11" id="KW-1185">Reference proteome</keyword>
<keyword evidence="5" id="KW-0680">Restriction system</keyword>
<dbReference type="GO" id="GO:0009007">
    <property type="term" value="F:site-specific DNA-methyltransferase (adenine-specific) activity"/>
    <property type="evidence" value="ECO:0007669"/>
    <property type="project" value="UniProtKB-EC"/>
</dbReference>
<feature type="domain" description="TaqI-like C-terminal specificity" evidence="9">
    <location>
        <begin position="426"/>
        <end position="530"/>
    </location>
</feature>
<evidence type="ECO:0000313" key="11">
    <source>
        <dbReference type="Proteomes" id="UP000199169"/>
    </source>
</evidence>
<accession>A0A1A8XSN9</accession>
<dbReference type="PRINTS" id="PR00507">
    <property type="entry name" value="N12N6MTFRASE"/>
</dbReference>
<proteinExistence type="predicted"/>
<dbReference type="InterPro" id="IPR002052">
    <property type="entry name" value="DNA_methylase_N6_adenine_CS"/>
</dbReference>
<dbReference type="GO" id="GO:0032259">
    <property type="term" value="P:methylation"/>
    <property type="evidence" value="ECO:0007669"/>
    <property type="project" value="UniProtKB-KW"/>
</dbReference>
<dbReference type="Gene3D" id="3.40.50.150">
    <property type="entry name" value="Vaccinia Virus protein VP39"/>
    <property type="match status" value="1"/>
</dbReference>
<reference evidence="10 11" key="1">
    <citation type="submission" date="2016-06" db="EMBL/GenBank/DDBJ databases">
        <authorList>
            <person name="Kjaerup R.B."/>
            <person name="Dalgaard T.S."/>
            <person name="Juul-Madsen H.R."/>
        </authorList>
    </citation>
    <scope>NUCLEOTIDE SEQUENCE [LARGE SCALE GENOMIC DNA]</scope>
    <source>
        <strain evidence="10">3</strain>
    </source>
</reference>
<evidence type="ECO:0000256" key="7">
    <source>
        <dbReference type="ARBA" id="ARBA00047942"/>
    </source>
</evidence>
<keyword evidence="2 10" id="KW-0489">Methyltransferase</keyword>
<evidence type="ECO:0000256" key="6">
    <source>
        <dbReference type="ARBA" id="ARBA00023125"/>
    </source>
</evidence>
<dbReference type="InterPro" id="IPR029063">
    <property type="entry name" value="SAM-dependent_MTases_sf"/>
</dbReference>
<dbReference type="PANTHER" id="PTHR33841:SF1">
    <property type="entry name" value="DNA METHYLTRANSFERASE A"/>
    <property type="match status" value="1"/>
</dbReference>
<dbReference type="GO" id="GO:0009307">
    <property type="term" value="P:DNA restriction-modification system"/>
    <property type="evidence" value="ECO:0007669"/>
    <property type="project" value="UniProtKB-KW"/>
</dbReference>
<evidence type="ECO:0000256" key="5">
    <source>
        <dbReference type="ARBA" id="ARBA00022747"/>
    </source>
</evidence>
<dbReference type="GO" id="GO:0003677">
    <property type="term" value="F:DNA binding"/>
    <property type="evidence" value="ECO:0007669"/>
    <property type="project" value="UniProtKB-KW"/>
</dbReference>
<protein>
    <recommendedName>
        <fullName evidence="1">site-specific DNA-methyltransferase (adenine-specific)</fullName>
        <ecNumber evidence="1">2.1.1.72</ecNumber>
    </recommendedName>
</protein>
<evidence type="ECO:0000313" key="10">
    <source>
        <dbReference type="EMBL" id="SBT08119.1"/>
    </source>
</evidence>
<keyword evidence="3 10" id="KW-0808">Transferase</keyword>
<keyword evidence="6" id="KW-0238">DNA-binding</keyword>
<evidence type="ECO:0000259" key="8">
    <source>
        <dbReference type="Pfam" id="PF07669"/>
    </source>
</evidence>
<keyword evidence="4" id="KW-0949">S-adenosyl-L-methionine</keyword>
<dbReference type="InterPro" id="IPR050953">
    <property type="entry name" value="N4_N6_ade-DNA_methylase"/>
</dbReference>
<sequence>MQSSVEALSSSRYKLVTEEKAEGATYTPKNLADFVAEQIRRAAPVTIGNRTIRVLDPATGDGELLISLLAQFDGLGTGAIEVHGFETDIRAVNIARDRIKQRFPKVALHLAYGSFLDFVLDEVRPHDSGGLFAKDVVPSYDLIIANPPYVRTQIMGAEQAQLLATQFGLAGRVDLYYAFIVGMAYVLKPGGVGGIIVSNRFMTTKSGGAVRQAIREQFNVRHVWDLGDTRLFDAAVLPAVLLVGKHDGRQRMSAGFTSIYTSTEKPTQQATDVIAALRFDGVVAIDDGRRFTVKNGTLDISAAADAVWRVATAAGDSWLVTVEASTWGRFGDIGKIRVGVKTCADKVFIRTDWDDMPAETRPELLRPLTTHHVAQRFRAGVAKKTRHILYPHETVNGQRRAVDLATCPRARAYLEQHRSTLERRTYVIEGGRQWYEIWVPQDPSSWDVPKLVFRDISEAPTFWLDLEGSIVNGDCYWLVCKKPEDADLLWLAAAVANSSFIEAFYDHSFNNKLYAGRRRFITQYVEHFPLPDPALPRSRNIVALAKKIYETVGISKVDDIARQLDQLVWEAFGVPVKEVTG</sequence>
<evidence type="ECO:0000256" key="1">
    <source>
        <dbReference type="ARBA" id="ARBA00011900"/>
    </source>
</evidence>
<organism evidence="10 11">
    <name type="scientific">Candidatus Accumulibacter aalborgensis</name>
    <dbReference type="NCBI Taxonomy" id="1860102"/>
    <lineage>
        <taxon>Bacteria</taxon>
        <taxon>Pseudomonadati</taxon>
        <taxon>Pseudomonadota</taxon>
        <taxon>Betaproteobacteria</taxon>
        <taxon>Candidatus Accumulibacter</taxon>
    </lineage>
</organism>
<dbReference type="EMBL" id="FLQX01000131">
    <property type="protein sequence ID" value="SBT08119.1"/>
    <property type="molecule type" value="Genomic_DNA"/>
</dbReference>
<dbReference type="PROSITE" id="PS00092">
    <property type="entry name" value="N6_MTASE"/>
    <property type="match status" value="1"/>
</dbReference>
<dbReference type="Pfam" id="PF12950">
    <property type="entry name" value="TaqI_C"/>
    <property type="match status" value="1"/>
</dbReference>
<dbReference type="InterPro" id="IPR025931">
    <property type="entry name" value="TaqI_C"/>
</dbReference>
<feature type="domain" description="Type II methyltransferase M.TaqI-like" evidence="8">
    <location>
        <begin position="139"/>
        <end position="232"/>
    </location>
</feature>
<evidence type="ECO:0000256" key="4">
    <source>
        <dbReference type="ARBA" id="ARBA00022691"/>
    </source>
</evidence>
<dbReference type="CDD" id="cd02440">
    <property type="entry name" value="AdoMet_MTases"/>
    <property type="match status" value="1"/>
</dbReference>
<evidence type="ECO:0000259" key="9">
    <source>
        <dbReference type="Pfam" id="PF12950"/>
    </source>
</evidence>
<evidence type="ECO:0000256" key="2">
    <source>
        <dbReference type="ARBA" id="ARBA00022603"/>
    </source>
</evidence>